<keyword evidence="2" id="KW-1185">Reference proteome</keyword>
<evidence type="ECO:0000313" key="1">
    <source>
        <dbReference type="EMBL" id="RNJ51908.1"/>
    </source>
</evidence>
<dbReference type="OrthoDB" id="514908at2"/>
<reference evidence="1 2" key="1">
    <citation type="submission" date="2018-08" db="EMBL/GenBank/DDBJ databases">
        <title>Genome sequence of Methylocystis hirsuta CSC1, a methanotroph able to accumulate PHAs.</title>
        <authorList>
            <person name="Bordel S."/>
            <person name="Rodriguez E."/>
            <person name="Gancedo J."/>
            <person name="Munoz R."/>
        </authorList>
    </citation>
    <scope>NUCLEOTIDE SEQUENCE [LARGE SCALE GENOMIC DNA]</scope>
    <source>
        <strain evidence="1 2">CSC1</strain>
    </source>
</reference>
<protein>
    <submittedName>
        <fullName evidence="1">Four helix bundle protein</fullName>
    </submittedName>
</protein>
<evidence type="ECO:0000313" key="2">
    <source>
        <dbReference type="Proteomes" id="UP000268623"/>
    </source>
</evidence>
<dbReference type="Proteomes" id="UP000268623">
    <property type="component" value="Unassembled WGS sequence"/>
</dbReference>
<dbReference type="InterPro" id="IPR055360">
    <property type="entry name" value="bAvd"/>
</dbReference>
<sequence length="134" mass="15250">MNCKHGSRPPPRTILPVLERIKSAYILWHTYHSTLPKIHRYSLGTKIDTLFVEAMEAVSAAAFLSREEKAPYVRLATRKIDTLKLLLMVLWETKSIDVKKYAALSEKIDETGKMLGGWNGQLAKLNPTKERGEK</sequence>
<comment type="caution">
    <text evidence="1">The sequence shown here is derived from an EMBL/GenBank/DDBJ whole genome shotgun (WGS) entry which is preliminary data.</text>
</comment>
<proteinExistence type="predicted"/>
<dbReference type="SUPFAM" id="SSF158446">
    <property type="entry name" value="IVS-encoded protein-like"/>
    <property type="match status" value="1"/>
</dbReference>
<dbReference type="EMBL" id="QWDD01000001">
    <property type="protein sequence ID" value="RNJ51908.1"/>
    <property type="molecule type" value="Genomic_DNA"/>
</dbReference>
<dbReference type="Gene3D" id="1.20.1440.60">
    <property type="entry name" value="23S rRNA-intervening sequence"/>
    <property type="match status" value="1"/>
</dbReference>
<dbReference type="CDD" id="cd16376">
    <property type="entry name" value="Avd_like"/>
    <property type="match status" value="1"/>
</dbReference>
<accession>A0A3M9XXV6</accession>
<gene>
    <name evidence="1" type="ORF">D1O30_19125</name>
</gene>
<dbReference type="InterPro" id="IPR036583">
    <property type="entry name" value="23S_rRNA_IVS_sf"/>
</dbReference>
<name>A0A3M9XXV6_9HYPH</name>
<organism evidence="1 2">
    <name type="scientific">Methylocystis hirsuta</name>
    <dbReference type="NCBI Taxonomy" id="369798"/>
    <lineage>
        <taxon>Bacteria</taxon>
        <taxon>Pseudomonadati</taxon>
        <taxon>Pseudomonadota</taxon>
        <taxon>Alphaproteobacteria</taxon>
        <taxon>Hyphomicrobiales</taxon>
        <taxon>Methylocystaceae</taxon>
        <taxon>Methylocystis</taxon>
    </lineage>
</organism>
<dbReference type="AlphaFoldDB" id="A0A3M9XXV6"/>